<sequence>MSIDFRQLQSCHPTFINGELIQCYRLQSPLHCARP</sequence>
<protein>
    <submittedName>
        <fullName evidence="1">Uncharacterized protein</fullName>
    </submittedName>
</protein>
<dbReference type="EMBL" id="GBXM01046811">
    <property type="protein sequence ID" value="JAH61766.1"/>
    <property type="molecule type" value="Transcribed_RNA"/>
</dbReference>
<evidence type="ECO:0000313" key="1">
    <source>
        <dbReference type="EMBL" id="JAH61766.1"/>
    </source>
</evidence>
<accession>A0A0E9U7G2</accession>
<reference evidence="1" key="2">
    <citation type="journal article" date="2015" name="Fish Shellfish Immunol.">
        <title>Early steps in the European eel (Anguilla anguilla)-Vibrio vulnificus interaction in the gills: Role of the RtxA13 toxin.</title>
        <authorList>
            <person name="Callol A."/>
            <person name="Pajuelo D."/>
            <person name="Ebbesson L."/>
            <person name="Teles M."/>
            <person name="MacKenzie S."/>
            <person name="Amaro C."/>
        </authorList>
    </citation>
    <scope>NUCLEOTIDE SEQUENCE</scope>
</reference>
<name>A0A0E9U7G2_ANGAN</name>
<proteinExistence type="predicted"/>
<reference evidence="1" key="1">
    <citation type="submission" date="2014-11" db="EMBL/GenBank/DDBJ databases">
        <authorList>
            <person name="Amaro Gonzalez C."/>
        </authorList>
    </citation>
    <scope>NUCLEOTIDE SEQUENCE</scope>
</reference>
<organism evidence="1">
    <name type="scientific">Anguilla anguilla</name>
    <name type="common">European freshwater eel</name>
    <name type="synonym">Muraena anguilla</name>
    <dbReference type="NCBI Taxonomy" id="7936"/>
    <lineage>
        <taxon>Eukaryota</taxon>
        <taxon>Metazoa</taxon>
        <taxon>Chordata</taxon>
        <taxon>Craniata</taxon>
        <taxon>Vertebrata</taxon>
        <taxon>Euteleostomi</taxon>
        <taxon>Actinopterygii</taxon>
        <taxon>Neopterygii</taxon>
        <taxon>Teleostei</taxon>
        <taxon>Anguilliformes</taxon>
        <taxon>Anguillidae</taxon>
        <taxon>Anguilla</taxon>
    </lineage>
</organism>
<dbReference type="AlphaFoldDB" id="A0A0E9U7G2"/>